<dbReference type="Proteomes" id="UP000789390">
    <property type="component" value="Unassembled WGS sequence"/>
</dbReference>
<evidence type="ECO:0000313" key="2">
    <source>
        <dbReference type="Proteomes" id="UP000789390"/>
    </source>
</evidence>
<dbReference type="GO" id="GO:0005730">
    <property type="term" value="C:nucleolus"/>
    <property type="evidence" value="ECO:0007669"/>
    <property type="project" value="TreeGrafter"/>
</dbReference>
<dbReference type="PANTHER" id="PTHR35544">
    <property type="entry name" value="RIBOSOMAL BIOGENESIS FACTOR"/>
    <property type="match status" value="1"/>
</dbReference>
<proteinExistence type="predicted"/>
<gene>
    <name evidence="1" type="ORF">DGAL_LOCUS1789</name>
</gene>
<sequence>MGKNKGGKNKQNPVFRVAGGKAAKAKAKFKAQPVNTNLKKLNANTRKKIENLDNSLGEVRASLTALPKKKEIIVNEDVVLPPADINQAIDSIASL</sequence>
<dbReference type="AlphaFoldDB" id="A0A8J2RF01"/>
<dbReference type="OrthoDB" id="6367738at2759"/>
<protein>
    <submittedName>
        <fullName evidence="1">Uncharacterized protein</fullName>
    </submittedName>
</protein>
<dbReference type="Pfam" id="PF15679">
    <property type="entry name" value="DUF4665"/>
    <property type="match status" value="1"/>
</dbReference>
<dbReference type="PANTHER" id="PTHR35544:SF4">
    <property type="entry name" value="RIBOSOMAL BIOGENESIS FACTOR"/>
    <property type="match status" value="1"/>
</dbReference>
<keyword evidence="2" id="KW-1185">Reference proteome</keyword>
<reference evidence="1" key="1">
    <citation type="submission" date="2021-11" db="EMBL/GenBank/DDBJ databases">
        <authorList>
            <person name="Schell T."/>
        </authorList>
    </citation>
    <scope>NUCLEOTIDE SEQUENCE</scope>
    <source>
        <strain evidence="1">M5</strain>
    </source>
</reference>
<dbReference type="EMBL" id="CAKKLH010000023">
    <property type="protein sequence ID" value="CAH0099641.1"/>
    <property type="molecule type" value="Genomic_DNA"/>
</dbReference>
<organism evidence="1 2">
    <name type="scientific">Daphnia galeata</name>
    <dbReference type="NCBI Taxonomy" id="27404"/>
    <lineage>
        <taxon>Eukaryota</taxon>
        <taxon>Metazoa</taxon>
        <taxon>Ecdysozoa</taxon>
        <taxon>Arthropoda</taxon>
        <taxon>Crustacea</taxon>
        <taxon>Branchiopoda</taxon>
        <taxon>Diplostraca</taxon>
        <taxon>Cladocera</taxon>
        <taxon>Anomopoda</taxon>
        <taxon>Daphniidae</taxon>
        <taxon>Daphnia</taxon>
    </lineage>
</organism>
<evidence type="ECO:0000313" key="1">
    <source>
        <dbReference type="EMBL" id="CAH0099641.1"/>
    </source>
</evidence>
<accession>A0A8J2RF01</accession>
<dbReference type="GO" id="GO:0042254">
    <property type="term" value="P:ribosome biogenesis"/>
    <property type="evidence" value="ECO:0007669"/>
    <property type="project" value="InterPro"/>
</dbReference>
<name>A0A8J2RF01_9CRUS</name>
<dbReference type="InterPro" id="IPR031389">
    <property type="entry name" value="RBIS"/>
</dbReference>
<comment type="caution">
    <text evidence="1">The sequence shown here is derived from an EMBL/GenBank/DDBJ whole genome shotgun (WGS) entry which is preliminary data.</text>
</comment>